<dbReference type="InterPro" id="IPR024163">
    <property type="entry name" value="Aerotolerance_reg_N"/>
</dbReference>
<reference evidence="4 5" key="1">
    <citation type="submission" date="2022-10" db="EMBL/GenBank/DDBJ databases">
        <title>Xanthomonas sp. H13-6.</title>
        <authorList>
            <person name="Liu X."/>
            <person name="Deng Z."/>
            <person name="Jiang Y."/>
            <person name="Yu T."/>
            <person name="Ai J."/>
        </authorList>
    </citation>
    <scope>NUCLEOTIDE SEQUENCE [LARGE SCALE GENOMIC DNA]</scope>
    <source>
        <strain evidence="4 5">H13-6</strain>
    </source>
</reference>
<gene>
    <name evidence="4" type="ORF">OK345_14670</name>
</gene>
<feature type="transmembrane region" description="Helical" evidence="2">
    <location>
        <begin position="380"/>
        <end position="399"/>
    </location>
</feature>
<accession>A0ABT3JZ29</accession>
<organism evidence="4 5">
    <name type="scientific">Xanthomonas chitinilytica</name>
    <dbReference type="NCBI Taxonomy" id="2989819"/>
    <lineage>
        <taxon>Bacteria</taxon>
        <taxon>Pseudomonadati</taxon>
        <taxon>Pseudomonadota</taxon>
        <taxon>Gammaproteobacteria</taxon>
        <taxon>Lysobacterales</taxon>
        <taxon>Lysobacteraceae</taxon>
        <taxon>Xanthomonas</taxon>
    </lineage>
</organism>
<evidence type="ECO:0000313" key="5">
    <source>
        <dbReference type="Proteomes" id="UP001209922"/>
    </source>
</evidence>
<evidence type="ECO:0000256" key="1">
    <source>
        <dbReference type="SAM" id="MobiDB-lite"/>
    </source>
</evidence>
<keyword evidence="5" id="KW-1185">Reference proteome</keyword>
<evidence type="ECO:0000259" key="3">
    <source>
        <dbReference type="Pfam" id="PF07584"/>
    </source>
</evidence>
<keyword evidence="2" id="KW-1133">Transmembrane helix</keyword>
<keyword evidence="2" id="KW-0472">Membrane</keyword>
<dbReference type="NCBIfam" id="TIGR02226">
    <property type="entry name" value="two_anch"/>
    <property type="match status" value="1"/>
</dbReference>
<dbReference type="InterPro" id="IPR011933">
    <property type="entry name" value="Double_TM_dom"/>
</dbReference>
<evidence type="ECO:0000256" key="2">
    <source>
        <dbReference type="SAM" id="Phobius"/>
    </source>
</evidence>
<proteinExistence type="predicted"/>
<sequence>MSLTLLFPAALAALAALLLPLLVHLARREEHAPLPFAALRWLRMHARPRRRIRLSEWPLLLVRLLLFALLALLLARPQLLGGKPDTTPVVAVAPGLEASTLPATPPAARRVWLAPGFPSVDEGPAPGRAQPLSSLLRELDAQLPAGTSLTVMVPARLSGTDGEVPRLARAVDWQVLPDPGLHPGNDCGSGPDRDDCDGDTSGSIRGQATDAAPALVIRHDDEGAGGVRYLRAVQRAWTPGHEADVAADSMPLPALRRDQVLVWLSAAPLPAAALQHLHAGGSVVLDARQPHDENVPALPRLHDARGSALIEQQDTAGTTGLRLRFTAPLQPAAAPLLLDPSFPHRLRTLLQPPPVPRVADAVDHAPRTGAALPPPAPIELAPWLILAIALLFALERWLATRPRRQAAA</sequence>
<evidence type="ECO:0000313" key="4">
    <source>
        <dbReference type="EMBL" id="MCW4473741.1"/>
    </source>
</evidence>
<feature type="domain" description="Aerotolerance regulator N-terminal" evidence="3">
    <location>
        <begin position="4"/>
        <end position="77"/>
    </location>
</feature>
<comment type="caution">
    <text evidence="4">The sequence shown here is derived from an EMBL/GenBank/DDBJ whole genome shotgun (WGS) entry which is preliminary data.</text>
</comment>
<keyword evidence="2" id="KW-0812">Transmembrane</keyword>
<dbReference type="Proteomes" id="UP001209922">
    <property type="component" value="Unassembled WGS sequence"/>
</dbReference>
<feature type="region of interest" description="Disordered" evidence="1">
    <location>
        <begin position="177"/>
        <end position="202"/>
    </location>
</feature>
<dbReference type="Pfam" id="PF07584">
    <property type="entry name" value="BatA"/>
    <property type="match status" value="1"/>
</dbReference>
<dbReference type="EMBL" id="JAPCHY010000013">
    <property type="protein sequence ID" value="MCW4473741.1"/>
    <property type="molecule type" value="Genomic_DNA"/>
</dbReference>
<protein>
    <submittedName>
        <fullName evidence="4">BatA domain-containing protein</fullName>
    </submittedName>
</protein>
<dbReference type="RefSeq" id="WP_265128727.1">
    <property type="nucleotide sequence ID" value="NZ_JAPCHY010000013.1"/>
</dbReference>
<name>A0ABT3JZ29_9XANT</name>
<feature type="transmembrane region" description="Helical" evidence="2">
    <location>
        <begin position="57"/>
        <end position="75"/>
    </location>
</feature>